<dbReference type="InterPro" id="IPR009057">
    <property type="entry name" value="Homeodomain-like_sf"/>
</dbReference>
<keyword evidence="2" id="KW-0560">Oxidoreductase</keyword>
<dbReference type="Pfam" id="PF01593">
    <property type="entry name" value="Amino_oxidase"/>
    <property type="match status" value="1"/>
</dbReference>
<dbReference type="Gene3D" id="3.90.660.10">
    <property type="match status" value="1"/>
</dbReference>
<sequence>MAAADVVMADASDIQSPFGAPSGTELLAKPTPSVEEDESGLSSSGTDVFDRPTTDSAKRDASWSRDANGTWHRNGSYESTATGLTSICSSVAADDKPKETSTQPTPSRKRTADGLVKHTAFEPVAKPEAVTQSLPHEQASPAKVTKPNQAPPKRRGRPPKDKTAVVSPKVAERRASAISWLHGVVRPKSSIPTALPKEVFASQCIEAAHASRLDPYALHAGEHHFLVSLLMNKEVTVYLNIRNAILRLWHQNPLCAVTVEEAAGSAKDGRFFGLAEVAYKWLVRNGYINFGCVEVPKDPILSTRAIKNGRQRTVVVIGAGVSGLTTARQLEGLFTQGSERWTDVGERPPRVIVLEGRDRVGGRVHSKQLRSQVANSLPGHLRNTAEMGAMIVTGFEHGNPLNVLIRGQLGLRHHMMTDELTIYDTDGKPVDEKKDMMTTELYTDISDRAGDFRAVPQRYVTLKGDEELIDRARDPPGDGFEGVHIEPLFPIDPAKRKAVTKRGRRRNAPPGTEKLTGKTRVLEESNATLSAARAAKSMGWQLKDGVAKNQSVSLQRTARASHYPSLGSVMDGAIEQYKSLIDLTPQDMRLLNWHHANLEYANAAPVSSLSLSGHDQDTGNEFEGPHSEIIGGYTQLPRGLLKVPTELDVRFNWQVESIHYNADGNQDFPYSTKIVSTGGEIIEADEVVVTAPLGVLKSDMMDFDPPLPWWKEGAIERMGFGLLNKLILLYDEPFWDDDRDMFGFLNEGEIEGSLDPEDYAADRGRFYLIWNATKISGRPMLVALMAGHSAYEAEQTESQQLVDEVTDRLKDTFGKDVPPPLEFVVTRWKKDPFTRGTYSYVGPETKPGDYDLMARPVGNLHFAGEATCGTHPATVHGALLSGLRVAADVMERMAGPITLPSPLVIPAEIKPDILAQMPKGYNISSMMTPQPSMPGRAGSGSMSLMGSVTTPQAPQSGALIKQEQRNDSTSDVPSTTQQPPPNFSLRASGPPRNSVCAHDDSFWVRPEAFDTQDLNYEATIISAILSSLGERPPKPQRPGVNPFLLYTKAKWDEVKLHCSKTSPDAGRDIIRQTIGKWWRAASEEQKRPFLEASLAAQQQADGVRREWEAQTQRWDEEARRIRVEHVRAHPPPMARAVQGGGKAGGGGGGVVGVSRRKTNVSNNVVLDHS</sequence>
<feature type="domain" description="HMG box" evidence="5">
    <location>
        <begin position="1036"/>
        <end position="1108"/>
    </location>
</feature>
<dbReference type="SUPFAM" id="SSF54373">
    <property type="entry name" value="FAD-linked reductases, C-terminal domain"/>
    <property type="match status" value="1"/>
</dbReference>
<comment type="similarity">
    <text evidence="1">Belongs to the flavin monoamine oxidase family.</text>
</comment>
<keyword evidence="8" id="KW-1185">Reference proteome</keyword>
<keyword evidence="3" id="KW-0238">DNA-binding</keyword>
<name>A0A4U0TM76_9PEZI</name>
<dbReference type="InterPro" id="IPR036388">
    <property type="entry name" value="WH-like_DNA-bd_sf"/>
</dbReference>
<feature type="compositionally biased region" description="Polar residues" evidence="4">
    <location>
        <begin position="940"/>
        <end position="955"/>
    </location>
</feature>
<dbReference type="PANTHER" id="PTHR10742:SF386">
    <property type="entry name" value="LYSINE-SPECIFIC HISTONE DEMETHYLASE 1A"/>
    <property type="match status" value="1"/>
</dbReference>
<feature type="compositionally biased region" description="Low complexity" evidence="4">
    <location>
        <begin position="1"/>
        <end position="11"/>
    </location>
</feature>
<feature type="region of interest" description="Disordered" evidence="4">
    <location>
        <begin position="1"/>
        <end position="114"/>
    </location>
</feature>
<evidence type="ECO:0000256" key="3">
    <source>
        <dbReference type="PROSITE-ProRule" id="PRU00267"/>
    </source>
</evidence>
<dbReference type="GO" id="GO:0010468">
    <property type="term" value="P:regulation of gene expression"/>
    <property type="evidence" value="ECO:0007669"/>
    <property type="project" value="UniProtKB-ARBA"/>
</dbReference>
<evidence type="ECO:0000256" key="1">
    <source>
        <dbReference type="ARBA" id="ARBA00005995"/>
    </source>
</evidence>
<dbReference type="SUPFAM" id="SSF51905">
    <property type="entry name" value="FAD/NAD(P)-binding domain"/>
    <property type="match status" value="1"/>
</dbReference>
<dbReference type="OrthoDB" id="9982100at2759"/>
<dbReference type="PANTHER" id="PTHR10742">
    <property type="entry name" value="FLAVIN MONOAMINE OXIDASE"/>
    <property type="match status" value="1"/>
</dbReference>
<dbReference type="CDD" id="cd00084">
    <property type="entry name" value="HMG-box_SF"/>
    <property type="match status" value="1"/>
</dbReference>
<dbReference type="SUPFAM" id="SSF46689">
    <property type="entry name" value="Homeodomain-like"/>
    <property type="match status" value="1"/>
</dbReference>
<evidence type="ECO:0000259" key="5">
    <source>
        <dbReference type="PROSITE" id="PS50118"/>
    </source>
</evidence>
<dbReference type="Pfam" id="PF04433">
    <property type="entry name" value="SWIRM"/>
    <property type="match status" value="1"/>
</dbReference>
<dbReference type="GO" id="GO:0016491">
    <property type="term" value="F:oxidoreductase activity"/>
    <property type="evidence" value="ECO:0007669"/>
    <property type="project" value="UniProtKB-KW"/>
</dbReference>
<dbReference type="PROSITE" id="PS50934">
    <property type="entry name" value="SWIRM"/>
    <property type="match status" value="1"/>
</dbReference>
<evidence type="ECO:0000259" key="6">
    <source>
        <dbReference type="PROSITE" id="PS50934"/>
    </source>
</evidence>
<feature type="region of interest" description="Disordered" evidence="4">
    <location>
        <begin position="130"/>
        <end position="169"/>
    </location>
</feature>
<dbReference type="SUPFAM" id="SSF47095">
    <property type="entry name" value="HMG-box"/>
    <property type="match status" value="1"/>
</dbReference>
<evidence type="ECO:0000256" key="4">
    <source>
        <dbReference type="SAM" id="MobiDB-lite"/>
    </source>
</evidence>
<feature type="compositionally biased region" description="Polar residues" evidence="4">
    <location>
        <begin position="65"/>
        <end position="89"/>
    </location>
</feature>
<dbReference type="Gene3D" id="1.10.10.10">
    <property type="entry name" value="Winged helix-like DNA-binding domain superfamily/Winged helix DNA-binding domain"/>
    <property type="match status" value="1"/>
</dbReference>
<dbReference type="Proteomes" id="UP000308549">
    <property type="component" value="Unassembled WGS sequence"/>
</dbReference>
<dbReference type="InterPro" id="IPR002937">
    <property type="entry name" value="Amino_oxidase"/>
</dbReference>
<feature type="region of interest" description="Disordered" evidence="4">
    <location>
        <begin position="924"/>
        <end position="992"/>
    </location>
</feature>
<dbReference type="GO" id="GO:0005634">
    <property type="term" value="C:nucleus"/>
    <property type="evidence" value="ECO:0007669"/>
    <property type="project" value="UniProtKB-UniRule"/>
</dbReference>
<dbReference type="PROSITE" id="PS50118">
    <property type="entry name" value="HMG_BOX_2"/>
    <property type="match status" value="1"/>
</dbReference>
<feature type="compositionally biased region" description="Polar residues" evidence="4">
    <location>
        <begin position="1159"/>
        <end position="1169"/>
    </location>
</feature>
<keyword evidence="3" id="KW-0539">Nucleus</keyword>
<dbReference type="AlphaFoldDB" id="A0A4U0TM76"/>
<dbReference type="Gene3D" id="3.50.50.60">
    <property type="entry name" value="FAD/NAD(P)-binding domain"/>
    <property type="match status" value="2"/>
</dbReference>
<dbReference type="GO" id="GO:0050660">
    <property type="term" value="F:flavin adenine dinucleotide binding"/>
    <property type="evidence" value="ECO:0007669"/>
    <property type="project" value="TreeGrafter"/>
</dbReference>
<reference evidence="7 8" key="1">
    <citation type="submission" date="2017-03" db="EMBL/GenBank/DDBJ databases">
        <title>Genomes of endolithic fungi from Antarctica.</title>
        <authorList>
            <person name="Coleine C."/>
            <person name="Masonjones S."/>
            <person name="Stajich J.E."/>
        </authorList>
    </citation>
    <scope>NUCLEOTIDE SEQUENCE [LARGE SCALE GENOMIC DNA]</scope>
    <source>
        <strain evidence="7 8">CCFEE 6315</strain>
    </source>
</reference>
<feature type="domain" description="SWIRM" evidence="6">
    <location>
        <begin position="204"/>
        <end position="299"/>
    </location>
</feature>
<feature type="region of interest" description="Disordered" evidence="4">
    <location>
        <begin position="1132"/>
        <end position="1169"/>
    </location>
</feature>
<dbReference type="InterPro" id="IPR036910">
    <property type="entry name" value="HMG_box_dom_sf"/>
</dbReference>
<dbReference type="InterPro" id="IPR036188">
    <property type="entry name" value="FAD/NAD-bd_sf"/>
</dbReference>
<dbReference type="Gene3D" id="1.10.30.10">
    <property type="entry name" value="High mobility group box domain"/>
    <property type="match status" value="1"/>
</dbReference>
<dbReference type="GO" id="GO:0003677">
    <property type="term" value="F:DNA binding"/>
    <property type="evidence" value="ECO:0007669"/>
    <property type="project" value="UniProtKB-UniRule"/>
</dbReference>
<evidence type="ECO:0000313" key="8">
    <source>
        <dbReference type="Proteomes" id="UP000308549"/>
    </source>
</evidence>
<evidence type="ECO:0000313" key="7">
    <source>
        <dbReference type="EMBL" id="TKA23034.1"/>
    </source>
</evidence>
<dbReference type="InterPro" id="IPR007526">
    <property type="entry name" value="SWIRM"/>
</dbReference>
<accession>A0A4U0TM76</accession>
<evidence type="ECO:0008006" key="9">
    <source>
        <dbReference type="Google" id="ProtNLM"/>
    </source>
</evidence>
<gene>
    <name evidence="7" type="ORF">B0A50_07252</name>
</gene>
<proteinExistence type="inferred from homology"/>
<evidence type="ECO:0000256" key="2">
    <source>
        <dbReference type="ARBA" id="ARBA00023002"/>
    </source>
</evidence>
<dbReference type="InterPro" id="IPR050281">
    <property type="entry name" value="Flavin_monoamine_oxidase"/>
</dbReference>
<dbReference type="InterPro" id="IPR009071">
    <property type="entry name" value="HMG_box_dom"/>
</dbReference>
<protein>
    <recommendedName>
        <fullName evidence="9">SWIRM domain-containing protein</fullName>
    </recommendedName>
</protein>
<dbReference type="GO" id="GO:0006338">
    <property type="term" value="P:chromatin remodeling"/>
    <property type="evidence" value="ECO:0007669"/>
    <property type="project" value="TreeGrafter"/>
</dbReference>
<comment type="caution">
    <text evidence="7">The sequence shown here is derived from an EMBL/GenBank/DDBJ whole genome shotgun (WGS) entry which is preliminary data.</text>
</comment>
<feature type="compositionally biased region" description="Gly residues" evidence="4">
    <location>
        <begin position="1138"/>
        <end position="1151"/>
    </location>
</feature>
<feature type="compositionally biased region" description="Basic and acidic residues" evidence="4">
    <location>
        <begin position="48"/>
        <end position="63"/>
    </location>
</feature>
<feature type="DNA-binding region" description="HMG box" evidence="3">
    <location>
        <begin position="1036"/>
        <end position="1108"/>
    </location>
</feature>
<dbReference type="GO" id="GO:0003682">
    <property type="term" value="F:chromatin binding"/>
    <property type="evidence" value="ECO:0007669"/>
    <property type="project" value="TreeGrafter"/>
</dbReference>
<dbReference type="EMBL" id="NAJL01000062">
    <property type="protein sequence ID" value="TKA23034.1"/>
    <property type="molecule type" value="Genomic_DNA"/>
</dbReference>
<organism evidence="7 8">
    <name type="scientific">Salinomyces thailandicus</name>
    <dbReference type="NCBI Taxonomy" id="706561"/>
    <lineage>
        <taxon>Eukaryota</taxon>
        <taxon>Fungi</taxon>
        <taxon>Dikarya</taxon>
        <taxon>Ascomycota</taxon>
        <taxon>Pezizomycotina</taxon>
        <taxon>Dothideomycetes</taxon>
        <taxon>Dothideomycetidae</taxon>
        <taxon>Mycosphaerellales</taxon>
        <taxon>Teratosphaeriaceae</taxon>
        <taxon>Salinomyces</taxon>
    </lineage>
</organism>